<dbReference type="Pfam" id="PF13408">
    <property type="entry name" value="Zn_ribbon_recom"/>
    <property type="match status" value="1"/>
</dbReference>
<dbReference type="InterPro" id="IPR011109">
    <property type="entry name" value="DNA_bind_recombinase_dom"/>
</dbReference>
<dbReference type="EMBL" id="JAJEPW010000064">
    <property type="protein sequence ID" value="MCC2130701.1"/>
    <property type="molecule type" value="Genomic_DNA"/>
</dbReference>
<gene>
    <name evidence="4" type="ORF">LKD37_14485</name>
</gene>
<dbReference type="Pfam" id="PF07508">
    <property type="entry name" value="Recombinase"/>
    <property type="match status" value="1"/>
</dbReference>
<dbReference type="Gene3D" id="3.40.50.1390">
    <property type="entry name" value="Resolvase, N-terminal catalytic domain"/>
    <property type="match status" value="1"/>
</dbReference>
<evidence type="ECO:0000313" key="5">
    <source>
        <dbReference type="Proteomes" id="UP001199319"/>
    </source>
</evidence>
<dbReference type="PANTHER" id="PTHR30461:SF23">
    <property type="entry name" value="DNA RECOMBINASE-RELATED"/>
    <property type="match status" value="1"/>
</dbReference>
<dbReference type="Gene3D" id="3.90.1750.20">
    <property type="entry name" value="Putative Large Serine Recombinase, Chain B, Domain 2"/>
    <property type="match status" value="1"/>
</dbReference>
<dbReference type="SUPFAM" id="SSF53041">
    <property type="entry name" value="Resolvase-like"/>
    <property type="match status" value="1"/>
</dbReference>
<dbReference type="AlphaFoldDB" id="A0AAE3DGM8"/>
<dbReference type="InterPro" id="IPR036162">
    <property type="entry name" value="Resolvase-like_N_sf"/>
</dbReference>
<comment type="caution">
    <text evidence="4">The sequence shown here is derived from an EMBL/GenBank/DDBJ whole genome shotgun (WGS) entry which is preliminary data.</text>
</comment>
<proteinExistence type="predicted"/>
<dbReference type="PROSITE" id="PS51736">
    <property type="entry name" value="RECOMBINASES_3"/>
    <property type="match status" value="1"/>
</dbReference>
<dbReference type="GO" id="GO:0000150">
    <property type="term" value="F:DNA strand exchange activity"/>
    <property type="evidence" value="ECO:0007669"/>
    <property type="project" value="InterPro"/>
</dbReference>
<dbReference type="PROSITE" id="PS51737">
    <property type="entry name" value="RECOMBINASE_DNA_BIND"/>
    <property type="match status" value="1"/>
</dbReference>
<dbReference type="InterPro" id="IPR025827">
    <property type="entry name" value="Zn_ribbon_recom_dom"/>
</dbReference>
<dbReference type="InterPro" id="IPR050639">
    <property type="entry name" value="SSR_resolvase"/>
</dbReference>
<feature type="domain" description="Resolvase/invertase-type recombinase catalytic" evidence="2">
    <location>
        <begin position="26"/>
        <end position="179"/>
    </location>
</feature>
<feature type="domain" description="Recombinase" evidence="3">
    <location>
        <begin position="187"/>
        <end position="328"/>
    </location>
</feature>
<dbReference type="SMART" id="SM00857">
    <property type="entry name" value="Resolvase"/>
    <property type="match status" value="1"/>
</dbReference>
<dbReference type="InterPro" id="IPR038109">
    <property type="entry name" value="DNA_bind_recomb_sf"/>
</dbReference>
<protein>
    <submittedName>
        <fullName evidence="4">Recombinase family protein</fullName>
    </submittedName>
</protein>
<feature type="coiled-coil region" evidence="1">
    <location>
        <begin position="467"/>
        <end position="494"/>
    </location>
</feature>
<evidence type="ECO:0000259" key="3">
    <source>
        <dbReference type="PROSITE" id="PS51737"/>
    </source>
</evidence>
<evidence type="ECO:0000313" key="4">
    <source>
        <dbReference type="EMBL" id="MCC2130701.1"/>
    </source>
</evidence>
<keyword evidence="5" id="KW-1185">Reference proteome</keyword>
<dbReference type="RefSeq" id="WP_302929854.1">
    <property type="nucleotide sequence ID" value="NZ_JAJEPW010000064.1"/>
</dbReference>
<name>A0AAE3DGM8_9FIRM</name>
<dbReference type="InterPro" id="IPR006119">
    <property type="entry name" value="Resolv_N"/>
</dbReference>
<dbReference type="Proteomes" id="UP001199319">
    <property type="component" value="Unassembled WGS sequence"/>
</dbReference>
<dbReference type="PANTHER" id="PTHR30461">
    <property type="entry name" value="DNA-INVERTASE FROM LAMBDOID PROPHAGE"/>
    <property type="match status" value="1"/>
</dbReference>
<organism evidence="4 5">
    <name type="scientific">Brotocaccenecus cirricatena</name>
    <dbReference type="NCBI Taxonomy" id="3064195"/>
    <lineage>
        <taxon>Bacteria</taxon>
        <taxon>Bacillati</taxon>
        <taxon>Bacillota</taxon>
        <taxon>Clostridia</taxon>
        <taxon>Eubacteriales</taxon>
        <taxon>Oscillospiraceae</taxon>
        <taxon>Brotocaccenecus</taxon>
    </lineage>
</organism>
<keyword evidence="1" id="KW-0175">Coiled coil</keyword>
<accession>A0AAE3DGM8</accession>
<evidence type="ECO:0000259" key="2">
    <source>
        <dbReference type="PROSITE" id="PS51736"/>
    </source>
</evidence>
<dbReference type="GO" id="GO:0003677">
    <property type="term" value="F:DNA binding"/>
    <property type="evidence" value="ECO:0007669"/>
    <property type="project" value="InterPro"/>
</dbReference>
<reference evidence="4" key="1">
    <citation type="submission" date="2021-10" db="EMBL/GenBank/DDBJ databases">
        <title>Anaerobic single-cell dispensing facilitates the cultivation of human gut bacteria.</title>
        <authorList>
            <person name="Afrizal A."/>
        </authorList>
    </citation>
    <scope>NUCLEOTIDE SEQUENCE</scope>
    <source>
        <strain evidence="4">CLA-AA-H272</strain>
    </source>
</reference>
<sequence>MARTKRKTNPVIPAAEAPAQAQKQYRAAAYARLSVEDSGKPGADTIEGQKNLLLRFVENDPTLTLYGLFCDNGQTGTDFQRPEFEKLMEAVRRGEVDCIVVKDLSRFGRNYKETGNYLERIFPFLGVRFIDVNDGFDTLTAQRGADGYLVPLKNLINEVYSKDISRKSGSALAAKQKNGDFIGAWAPYGYRKCPDDPHRLEPDEATAPVVRQIFRWRAEGIGVTQIARRLNDEGIPSPSAYLYNTGACKTEKYNGVIWYVQTVKNILSRQVYIGHMVQGTKRQSFYENRGQYMKPKEEWIVVENTHEPLIDRETFGKVQALAQRKKAEYFENLGRFTHLKTTENILKGLVYCADCKRPLVRYKNVSHEKKLWYTFICQTHTNDIASCPKKNIQEDVLIPMILQAIQTQIALAADMEALIRRVNSSPKYRKQTATLQGRLDAAKKALTRYNGLYDSLYQNYVDKLMTEQEYMTLKRRYKAEAEEAERLIETLTRQQAAEAAHTPENPFLAAFGSFRDADTLTREMAQALIQRVYVDGNSNIEIVFRYRDEYKELCTYLEGRNVDV</sequence>
<evidence type="ECO:0000256" key="1">
    <source>
        <dbReference type="SAM" id="Coils"/>
    </source>
</evidence>
<dbReference type="Pfam" id="PF00239">
    <property type="entry name" value="Resolvase"/>
    <property type="match status" value="1"/>
</dbReference>